<keyword evidence="5 6" id="KW-0472">Membrane</keyword>
<sequence>MSNKSYIVFPLRRIAASIYDLLLLLGVWFAVGSIAVWINGGIIEEKWIGPFLIFVSSWGFFCYFWINGGKTLGMAVWKFEIYSLNKKKVTLKQVSVRFFLNTITVLLIGIPLLWIYFSKNNLSLSDYFSKTSYRKI</sequence>
<evidence type="ECO:0000256" key="4">
    <source>
        <dbReference type="ARBA" id="ARBA00022989"/>
    </source>
</evidence>
<feature type="transmembrane region" description="Helical" evidence="6">
    <location>
        <begin position="48"/>
        <end position="66"/>
    </location>
</feature>
<feature type="transmembrane region" description="Helical" evidence="6">
    <location>
        <begin position="96"/>
        <end position="117"/>
    </location>
</feature>
<feature type="domain" description="RDD" evidence="7">
    <location>
        <begin position="10"/>
        <end position="129"/>
    </location>
</feature>
<feature type="transmembrane region" description="Helical" evidence="6">
    <location>
        <begin position="21"/>
        <end position="42"/>
    </location>
</feature>
<dbReference type="Pfam" id="PF06271">
    <property type="entry name" value="RDD"/>
    <property type="match status" value="1"/>
</dbReference>
<evidence type="ECO:0000259" key="7">
    <source>
        <dbReference type="Pfam" id="PF06271"/>
    </source>
</evidence>
<accession>A0A520N1Y1</accession>
<dbReference type="PANTHER" id="PTHR36115">
    <property type="entry name" value="PROLINE-RICH ANTIGEN HOMOLOG-RELATED"/>
    <property type="match status" value="1"/>
</dbReference>
<comment type="subcellular location">
    <subcellularLocation>
        <location evidence="1">Cell membrane</location>
        <topology evidence="1">Multi-pass membrane protein</topology>
    </subcellularLocation>
</comment>
<dbReference type="InterPro" id="IPR010432">
    <property type="entry name" value="RDD"/>
</dbReference>
<dbReference type="EMBL" id="SHBH01000002">
    <property type="protein sequence ID" value="RZO27481.1"/>
    <property type="molecule type" value="Genomic_DNA"/>
</dbReference>
<evidence type="ECO:0000256" key="3">
    <source>
        <dbReference type="ARBA" id="ARBA00022692"/>
    </source>
</evidence>
<evidence type="ECO:0000313" key="9">
    <source>
        <dbReference type="Proteomes" id="UP000319384"/>
    </source>
</evidence>
<proteinExistence type="predicted"/>
<keyword evidence="4 6" id="KW-1133">Transmembrane helix</keyword>
<evidence type="ECO:0000256" key="6">
    <source>
        <dbReference type="SAM" id="Phobius"/>
    </source>
</evidence>
<evidence type="ECO:0000256" key="1">
    <source>
        <dbReference type="ARBA" id="ARBA00004651"/>
    </source>
</evidence>
<reference evidence="8 9" key="1">
    <citation type="submission" date="2019-02" db="EMBL/GenBank/DDBJ databases">
        <title>Prokaryotic population dynamics and viral predation in marine succession experiment using metagenomics: the confinement effect.</title>
        <authorList>
            <person name="Haro-Moreno J.M."/>
            <person name="Rodriguez-Valera F."/>
            <person name="Lopez-Perez M."/>
        </authorList>
    </citation>
    <scope>NUCLEOTIDE SEQUENCE [LARGE SCALE GENOMIC DNA]</scope>
    <source>
        <strain evidence="8">MED-G162</strain>
    </source>
</reference>
<evidence type="ECO:0000256" key="5">
    <source>
        <dbReference type="ARBA" id="ARBA00023136"/>
    </source>
</evidence>
<evidence type="ECO:0000256" key="2">
    <source>
        <dbReference type="ARBA" id="ARBA00022475"/>
    </source>
</evidence>
<dbReference type="PANTHER" id="PTHR36115:SF10">
    <property type="entry name" value="RDD DOMAIN-CONTAINING PROTEIN"/>
    <property type="match status" value="1"/>
</dbReference>
<gene>
    <name evidence="8" type="ORF">EVA95_00565</name>
</gene>
<keyword evidence="2" id="KW-1003">Cell membrane</keyword>
<name>A0A520N1Y1_9GAMM</name>
<dbReference type="Proteomes" id="UP000319384">
    <property type="component" value="Unassembled WGS sequence"/>
</dbReference>
<comment type="caution">
    <text evidence="8">The sequence shown here is derived from an EMBL/GenBank/DDBJ whole genome shotgun (WGS) entry which is preliminary data.</text>
</comment>
<dbReference type="InterPro" id="IPR051791">
    <property type="entry name" value="Pra-immunoreactive"/>
</dbReference>
<dbReference type="GO" id="GO:0005886">
    <property type="term" value="C:plasma membrane"/>
    <property type="evidence" value="ECO:0007669"/>
    <property type="project" value="UniProtKB-SubCell"/>
</dbReference>
<keyword evidence="3 6" id="KW-0812">Transmembrane</keyword>
<protein>
    <submittedName>
        <fullName evidence="8">RDD family protein</fullName>
    </submittedName>
</protein>
<dbReference type="AlphaFoldDB" id="A0A520N1Y1"/>
<organism evidence="8 9">
    <name type="scientific">SAR86 cluster bacterium</name>
    <dbReference type="NCBI Taxonomy" id="2030880"/>
    <lineage>
        <taxon>Bacteria</taxon>
        <taxon>Pseudomonadati</taxon>
        <taxon>Pseudomonadota</taxon>
        <taxon>Gammaproteobacteria</taxon>
        <taxon>SAR86 cluster</taxon>
    </lineage>
</organism>
<evidence type="ECO:0000313" key="8">
    <source>
        <dbReference type="EMBL" id="RZO27481.1"/>
    </source>
</evidence>